<comment type="catalytic activity">
    <reaction evidence="9 11">
        <text>L-proline + NADP(+) = (S)-1-pyrroline-5-carboxylate + NADPH + 2 H(+)</text>
        <dbReference type="Rhea" id="RHEA:14109"/>
        <dbReference type="ChEBI" id="CHEBI:15378"/>
        <dbReference type="ChEBI" id="CHEBI:17388"/>
        <dbReference type="ChEBI" id="CHEBI:57783"/>
        <dbReference type="ChEBI" id="CHEBI:58349"/>
        <dbReference type="ChEBI" id="CHEBI:60039"/>
        <dbReference type="EC" id="1.5.1.2"/>
    </reaction>
</comment>
<dbReference type="NCBIfam" id="TIGR00112">
    <property type="entry name" value="proC"/>
    <property type="match status" value="1"/>
</dbReference>
<evidence type="ECO:0000256" key="3">
    <source>
        <dbReference type="ARBA" id="ARBA00022490"/>
    </source>
</evidence>
<dbReference type="Pfam" id="PF03807">
    <property type="entry name" value="F420_oxidored"/>
    <property type="match status" value="1"/>
</dbReference>
<comment type="function">
    <text evidence="8 9">Catalyzes the reduction of 1-pyrroline-5-carboxylate (PCA) to L-proline.</text>
</comment>
<dbReference type="EMBL" id="CP009687">
    <property type="protein sequence ID" value="AKL95949.1"/>
    <property type="molecule type" value="Genomic_DNA"/>
</dbReference>
<comment type="pathway">
    <text evidence="9 11">Amino-acid biosynthesis; L-proline biosynthesis; L-proline from L-glutamate 5-semialdehyde: step 1/1.</text>
</comment>
<dbReference type="GO" id="GO:0055129">
    <property type="term" value="P:L-proline biosynthetic process"/>
    <property type="evidence" value="ECO:0007669"/>
    <property type="project" value="UniProtKB-UniRule"/>
</dbReference>
<dbReference type="FunFam" id="3.40.50.720:FF:000190">
    <property type="entry name" value="Pyrroline-5-carboxylate reductase"/>
    <property type="match status" value="1"/>
</dbReference>
<dbReference type="FunFam" id="1.10.3730.10:FF:000001">
    <property type="entry name" value="Pyrroline-5-carboxylate reductase"/>
    <property type="match status" value="1"/>
</dbReference>
<sequence>MSKKKLGFIGCGNMSGAILDGIVDSGVLEASAMIVFDINEKAKNHAREKGVEIAADLAEVCSTSEMILLGVKPNITKAVLNEIGQYLDGKPLISIVAGISGDTLSQWANANIRVLRTMPNAPAMVGAGATVFCSDTTFTEEEKREAEKIFESVGIVEWVPEKLIDAVTGLSGGGPAYAAMFIEALTDGAVLEGLPRVTAYRLAAQTVLGAAKMILDTEIHPGALKDMVCSPGGTTIEGVKALEDGGMRSAVIQSILSSSNKSRNLGKLIEK</sequence>
<name>A0A0D8ID26_9CLOT</name>
<keyword evidence="4 9" id="KW-0028">Amino-acid biosynthesis</keyword>
<evidence type="ECO:0000256" key="11">
    <source>
        <dbReference type="RuleBase" id="RU003903"/>
    </source>
</evidence>
<evidence type="ECO:0000256" key="1">
    <source>
        <dbReference type="ARBA" id="ARBA00004496"/>
    </source>
</evidence>
<evidence type="ECO:0000256" key="5">
    <source>
        <dbReference type="ARBA" id="ARBA00022650"/>
    </source>
</evidence>
<dbReference type="RefSeq" id="WP_044824779.1">
    <property type="nucleotide sequence ID" value="NZ_CP009687.1"/>
</dbReference>
<dbReference type="OrthoDB" id="9805754at2"/>
<dbReference type="KEGG" id="cace:CACET_c25040"/>
<comment type="subcellular location">
    <subcellularLocation>
        <location evidence="1 9">Cytoplasm</location>
    </subcellularLocation>
</comment>
<evidence type="ECO:0000256" key="6">
    <source>
        <dbReference type="ARBA" id="ARBA00022857"/>
    </source>
</evidence>
<dbReference type="PATRIC" id="fig|84022.5.peg.213"/>
<dbReference type="PIRSF" id="PIRSF000193">
    <property type="entry name" value="Pyrrol-5-carb_rd"/>
    <property type="match status" value="1"/>
</dbReference>
<dbReference type="HAMAP" id="MF_01925">
    <property type="entry name" value="P5C_reductase"/>
    <property type="match status" value="1"/>
</dbReference>
<evidence type="ECO:0000313" key="13">
    <source>
        <dbReference type="Proteomes" id="UP000035704"/>
    </source>
</evidence>
<evidence type="ECO:0000256" key="7">
    <source>
        <dbReference type="ARBA" id="ARBA00023002"/>
    </source>
</evidence>
<dbReference type="EC" id="1.5.1.2" evidence="9 10"/>
<dbReference type="InterPro" id="IPR036291">
    <property type="entry name" value="NAD(P)-bd_dom_sf"/>
</dbReference>
<evidence type="ECO:0000313" key="12">
    <source>
        <dbReference type="EMBL" id="AKL95949.1"/>
    </source>
</evidence>
<keyword evidence="3 9" id="KW-0963">Cytoplasm</keyword>
<dbReference type="GO" id="GO:0004735">
    <property type="term" value="F:pyrroline-5-carboxylate reductase activity"/>
    <property type="evidence" value="ECO:0007669"/>
    <property type="project" value="UniProtKB-UniRule"/>
</dbReference>
<evidence type="ECO:0000256" key="4">
    <source>
        <dbReference type="ARBA" id="ARBA00022605"/>
    </source>
</evidence>
<dbReference type="Pfam" id="PF14748">
    <property type="entry name" value="P5CR_dimer"/>
    <property type="match status" value="1"/>
</dbReference>
<reference evidence="12 13" key="1">
    <citation type="submission" date="2014-10" db="EMBL/GenBank/DDBJ databases">
        <title>Genome sequence of Clostridium aceticum DSM 1496.</title>
        <authorList>
            <person name="Poehlein A."/>
            <person name="Schiel-Bengelsdorf B."/>
            <person name="Gottschalk G."/>
            <person name="Duerre P."/>
            <person name="Daniel R."/>
        </authorList>
    </citation>
    <scope>NUCLEOTIDE SEQUENCE [LARGE SCALE GENOMIC DNA]</scope>
    <source>
        <strain evidence="12 13">DSM 1496</strain>
    </source>
</reference>
<protein>
    <recommendedName>
        <fullName evidence="9 10">Pyrroline-5-carboxylate reductase</fullName>
        <shortName evidence="9">P5C reductase</shortName>
        <shortName evidence="9">P5CR</shortName>
        <ecNumber evidence="9 10">1.5.1.2</ecNumber>
    </recommendedName>
    <alternativeName>
        <fullName evidence="9">PCA reductase</fullName>
    </alternativeName>
</protein>
<dbReference type="PROSITE" id="PS00521">
    <property type="entry name" value="P5CR"/>
    <property type="match status" value="1"/>
</dbReference>
<dbReference type="Gene3D" id="1.10.3730.10">
    <property type="entry name" value="ProC C-terminal domain-like"/>
    <property type="match status" value="1"/>
</dbReference>
<dbReference type="Proteomes" id="UP000035704">
    <property type="component" value="Chromosome"/>
</dbReference>
<dbReference type="InterPro" id="IPR029036">
    <property type="entry name" value="P5CR_dimer"/>
</dbReference>
<dbReference type="InterPro" id="IPR008927">
    <property type="entry name" value="6-PGluconate_DH-like_C_sf"/>
</dbReference>
<keyword evidence="7 9" id="KW-0560">Oxidoreductase</keyword>
<comment type="catalytic activity">
    <reaction evidence="9">
        <text>L-proline + NAD(+) = (S)-1-pyrroline-5-carboxylate + NADH + 2 H(+)</text>
        <dbReference type="Rhea" id="RHEA:14105"/>
        <dbReference type="ChEBI" id="CHEBI:15378"/>
        <dbReference type="ChEBI" id="CHEBI:17388"/>
        <dbReference type="ChEBI" id="CHEBI:57540"/>
        <dbReference type="ChEBI" id="CHEBI:57945"/>
        <dbReference type="ChEBI" id="CHEBI:60039"/>
        <dbReference type="EC" id="1.5.1.2"/>
    </reaction>
</comment>
<evidence type="ECO:0000256" key="10">
    <source>
        <dbReference type="NCBIfam" id="TIGR00112"/>
    </source>
</evidence>
<dbReference type="STRING" id="84022.CACET_c25040"/>
<keyword evidence="6 9" id="KW-0521">NADP</keyword>
<dbReference type="GO" id="GO:0005737">
    <property type="term" value="C:cytoplasm"/>
    <property type="evidence" value="ECO:0007669"/>
    <property type="project" value="UniProtKB-SubCell"/>
</dbReference>
<dbReference type="UniPathway" id="UPA00098">
    <property type="reaction ID" value="UER00361"/>
</dbReference>
<dbReference type="InterPro" id="IPR028939">
    <property type="entry name" value="P5C_Rdtase_cat_N"/>
</dbReference>
<dbReference type="InterPro" id="IPR000304">
    <property type="entry name" value="Pyrroline-COOH_reductase"/>
</dbReference>
<evidence type="ECO:0000256" key="8">
    <source>
        <dbReference type="ARBA" id="ARBA00058118"/>
    </source>
</evidence>
<evidence type="ECO:0000256" key="2">
    <source>
        <dbReference type="ARBA" id="ARBA00005525"/>
    </source>
</evidence>
<dbReference type="SUPFAM" id="SSF48179">
    <property type="entry name" value="6-phosphogluconate dehydrogenase C-terminal domain-like"/>
    <property type="match status" value="1"/>
</dbReference>
<gene>
    <name evidence="9 12" type="primary">proC</name>
    <name evidence="12" type="ORF">CACET_c25040</name>
</gene>
<evidence type="ECO:0000256" key="9">
    <source>
        <dbReference type="HAMAP-Rule" id="MF_01925"/>
    </source>
</evidence>
<dbReference type="AlphaFoldDB" id="A0A0D8ID26"/>
<dbReference type="InterPro" id="IPR053790">
    <property type="entry name" value="P5CR-like_CS"/>
</dbReference>
<dbReference type="Gene3D" id="3.40.50.720">
    <property type="entry name" value="NAD(P)-binding Rossmann-like Domain"/>
    <property type="match status" value="1"/>
</dbReference>
<organism evidence="12 13">
    <name type="scientific">Clostridium aceticum</name>
    <dbReference type="NCBI Taxonomy" id="84022"/>
    <lineage>
        <taxon>Bacteria</taxon>
        <taxon>Bacillati</taxon>
        <taxon>Bacillota</taxon>
        <taxon>Clostridia</taxon>
        <taxon>Eubacteriales</taxon>
        <taxon>Clostridiaceae</taxon>
        <taxon>Clostridium</taxon>
    </lineage>
</organism>
<accession>A0A0D8ID26</accession>
<dbReference type="PANTHER" id="PTHR11645">
    <property type="entry name" value="PYRROLINE-5-CARBOXYLATE REDUCTASE"/>
    <property type="match status" value="1"/>
</dbReference>
<keyword evidence="13" id="KW-1185">Reference proteome</keyword>
<dbReference type="PANTHER" id="PTHR11645:SF0">
    <property type="entry name" value="PYRROLINE-5-CARBOXYLATE REDUCTASE 3"/>
    <property type="match status" value="1"/>
</dbReference>
<comment type="similarity">
    <text evidence="2 9 11">Belongs to the pyrroline-5-carboxylate reductase family.</text>
</comment>
<keyword evidence="5 9" id="KW-0641">Proline biosynthesis</keyword>
<dbReference type="SUPFAM" id="SSF51735">
    <property type="entry name" value="NAD(P)-binding Rossmann-fold domains"/>
    <property type="match status" value="1"/>
</dbReference>
<proteinExistence type="inferred from homology"/>